<dbReference type="SMART" id="SM00478">
    <property type="entry name" value="ENDO3c"/>
    <property type="match status" value="1"/>
</dbReference>
<dbReference type="Proteomes" id="UP000315636">
    <property type="component" value="Unassembled WGS sequence"/>
</dbReference>
<proteinExistence type="inferred from homology"/>
<evidence type="ECO:0000256" key="9">
    <source>
        <dbReference type="ARBA" id="ARBA00023004"/>
    </source>
</evidence>
<dbReference type="PANTHER" id="PTHR42944:SF1">
    <property type="entry name" value="ADENINE DNA GLYCOSYLASE"/>
    <property type="match status" value="1"/>
</dbReference>
<evidence type="ECO:0000256" key="4">
    <source>
        <dbReference type="ARBA" id="ARBA00022023"/>
    </source>
</evidence>
<dbReference type="InterPro" id="IPR023170">
    <property type="entry name" value="HhH_base_excis_C"/>
</dbReference>
<evidence type="ECO:0000256" key="10">
    <source>
        <dbReference type="ARBA" id="ARBA00023014"/>
    </source>
</evidence>
<protein>
    <recommendedName>
        <fullName evidence="4 15">Adenine DNA glycosylase</fullName>
        <ecNumber evidence="3 15">3.2.2.31</ecNumber>
    </recommendedName>
</protein>
<dbReference type="InterPro" id="IPR005760">
    <property type="entry name" value="A/G_AdeGlyc_MutY"/>
</dbReference>
<dbReference type="GO" id="GO:0000701">
    <property type="term" value="F:purine-specific mismatch base pair DNA N-glycosylase activity"/>
    <property type="evidence" value="ECO:0007669"/>
    <property type="project" value="UniProtKB-EC"/>
</dbReference>
<keyword evidence="9 15" id="KW-0408">Iron</keyword>
<evidence type="ECO:0000313" key="17">
    <source>
        <dbReference type="EMBL" id="SMO76457.1"/>
    </source>
</evidence>
<evidence type="ECO:0000313" key="18">
    <source>
        <dbReference type="Proteomes" id="UP000315636"/>
    </source>
</evidence>
<dbReference type="AlphaFoldDB" id="A0A521DXM0"/>
<reference evidence="17 18" key="1">
    <citation type="submission" date="2017-05" db="EMBL/GenBank/DDBJ databases">
        <authorList>
            <person name="Varghese N."/>
            <person name="Submissions S."/>
        </authorList>
    </citation>
    <scope>NUCLEOTIDE SEQUENCE [LARGE SCALE GENOMIC DNA]</scope>
    <source>
        <strain evidence="17 18">DSM 45474</strain>
    </source>
</reference>
<evidence type="ECO:0000256" key="1">
    <source>
        <dbReference type="ARBA" id="ARBA00000843"/>
    </source>
</evidence>
<comment type="cofactor">
    <cofactor evidence="15">
        <name>[4Fe-4S] cluster</name>
        <dbReference type="ChEBI" id="CHEBI:49883"/>
    </cofactor>
    <text evidence="15">Binds 1 [4Fe-4S] cluster.</text>
</comment>
<dbReference type="GO" id="GO:0046872">
    <property type="term" value="F:metal ion binding"/>
    <property type="evidence" value="ECO:0007669"/>
    <property type="project" value="UniProtKB-UniRule"/>
</dbReference>
<keyword evidence="8" id="KW-0378">Hydrolase</keyword>
<keyword evidence="10" id="KW-0411">Iron-sulfur</keyword>
<evidence type="ECO:0000256" key="2">
    <source>
        <dbReference type="ARBA" id="ARBA00008343"/>
    </source>
</evidence>
<evidence type="ECO:0000256" key="8">
    <source>
        <dbReference type="ARBA" id="ARBA00022801"/>
    </source>
</evidence>
<dbReference type="SUPFAM" id="SSF55811">
    <property type="entry name" value="Nudix"/>
    <property type="match status" value="1"/>
</dbReference>
<dbReference type="GO" id="GO:0034039">
    <property type="term" value="F:8-oxo-7,8-dihydroguanine DNA N-glycosylase activity"/>
    <property type="evidence" value="ECO:0007669"/>
    <property type="project" value="TreeGrafter"/>
</dbReference>
<dbReference type="CDD" id="cd03431">
    <property type="entry name" value="NUDIX_DNA_Glycosylase_C-MutY"/>
    <property type="match status" value="1"/>
</dbReference>
<dbReference type="InterPro" id="IPR029119">
    <property type="entry name" value="MutY_C"/>
</dbReference>
<dbReference type="OrthoDB" id="9802365at2"/>
<dbReference type="SUPFAM" id="SSF48150">
    <property type="entry name" value="DNA-glycosylase"/>
    <property type="match status" value="1"/>
</dbReference>
<keyword evidence="5" id="KW-0004">4Fe-4S</keyword>
<evidence type="ECO:0000256" key="12">
    <source>
        <dbReference type="ARBA" id="ARBA00023204"/>
    </source>
</evidence>
<dbReference type="GO" id="GO:0006298">
    <property type="term" value="P:mismatch repair"/>
    <property type="evidence" value="ECO:0007669"/>
    <property type="project" value="TreeGrafter"/>
</dbReference>
<dbReference type="PANTHER" id="PTHR42944">
    <property type="entry name" value="ADENINE DNA GLYCOSYLASE"/>
    <property type="match status" value="1"/>
</dbReference>
<keyword evidence="13 15" id="KW-0326">Glycosidase</keyword>
<sequence>MGRAAKPLLHPEKEWIEAIRETLLDWYDKNCRDLPWRKNKDPYRIWVSEIMLQQTRVDTVIPYYERFMSTFPTLESLAEADEEKVIKAWEGLGYYSRARNLHSAVKEVVEQYGGEVPQEPDSISRLKGVGPYTAGAILSIAFDRQVPAVDGNVLRVLSRLIASWEDISKNATRRKMEELDKMLIPEDRPGDFNQALMELGALVCTPLSPSCNTCPVRALCKARKQGVESELPIKAKGKPPVPAKVTFGWIRKGDFVLIHRRPTEGLLAGMWGLPTVDDKPSESAPGETIKEMMSRLGFQLELGAILGEMEHLFSHRRWYVTVVEALCSDYDQLSPENYHWVKESELSTYAFPNVYRKAIKLIHKNQRNPQGIQGRLF</sequence>
<keyword evidence="7 15" id="KW-0227">DNA damage</keyword>
<organism evidence="17 18">
    <name type="scientific">Melghirimyces algeriensis</name>
    <dbReference type="NCBI Taxonomy" id="910412"/>
    <lineage>
        <taxon>Bacteria</taxon>
        <taxon>Bacillati</taxon>
        <taxon>Bacillota</taxon>
        <taxon>Bacilli</taxon>
        <taxon>Bacillales</taxon>
        <taxon>Thermoactinomycetaceae</taxon>
        <taxon>Melghirimyces</taxon>
    </lineage>
</organism>
<dbReference type="NCBIfam" id="TIGR01084">
    <property type="entry name" value="mutY"/>
    <property type="match status" value="1"/>
</dbReference>
<dbReference type="GO" id="GO:0051539">
    <property type="term" value="F:4 iron, 4 sulfur cluster binding"/>
    <property type="evidence" value="ECO:0007669"/>
    <property type="project" value="UniProtKB-UniRule"/>
</dbReference>
<dbReference type="EC" id="3.2.2.31" evidence="3 15"/>
<comment type="catalytic activity">
    <reaction evidence="1 15">
        <text>Hydrolyzes free adenine bases from 7,8-dihydro-8-oxoguanine:adenine mismatched double-stranded DNA, leaving an apurinic site.</text>
        <dbReference type="EC" id="3.2.2.31"/>
    </reaction>
</comment>
<accession>A0A521DXM0</accession>
<dbReference type="InterPro" id="IPR000445">
    <property type="entry name" value="HhH_motif"/>
</dbReference>
<dbReference type="GO" id="GO:0006284">
    <property type="term" value="P:base-excision repair"/>
    <property type="evidence" value="ECO:0007669"/>
    <property type="project" value="UniProtKB-UniRule"/>
</dbReference>
<dbReference type="Gene3D" id="3.90.79.10">
    <property type="entry name" value="Nucleoside Triphosphate Pyrophosphohydrolase"/>
    <property type="match status" value="1"/>
</dbReference>
<feature type="domain" description="HhH-GPD" evidence="16">
    <location>
        <begin position="51"/>
        <end position="202"/>
    </location>
</feature>
<comment type="function">
    <text evidence="15">Adenine glycosylase active on G-A mispairs.</text>
</comment>
<evidence type="ECO:0000256" key="11">
    <source>
        <dbReference type="ARBA" id="ARBA00023125"/>
    </source>
</evidence>
<dbReference type="InterPro" id="IPR044298">
    <property type="entry name" value="MIG/MutY"/>
</dbReference>
<dbReference type="Gene3D" id="1.10.1670.10">
    <property type="entry name" value="Helix-hairpin-Helix base-excision DNA repair enzymes (C-terminal)"/>
    <property type="match status" value="1"/>
</dbReference>
<comment type="similarity">
    <text evidence="2 15">Belongs to the Nth/MutY family.</text>
</comment>
<evidence type="ECO:0000256" key="14">
    <source>
        <dbReference type="ARBA" id="ARBA00058550"/>
    </source>
</evidence>
<dbReference type="EMBL" id="FXTI01000007">
    <property type="protein sequence ID" value="SMO76457.1"/>
    <property type="molecule type" value="Genomic_DNA"/>
</dbReference>
<gene>
    <name evidence="17" type="ORF">SAMN06264849_10756</name>
</gene>
<dbReference type="InterPro" id="IPR011257">
    <property type="entry name" value="DNA_glycosylase"/>
</dbReference>
<name>A0A521DXM0_9BACL</name>
<keyword evidence="11" id="KW-0238">DNA-binding</keyword>
<dbReference type="GO" id="GO:0032357">
    <property type="term" value="F:oxidized purine DNA binding"/>
    <property type="evidence" value="ECO:0007669"/>
    <property type="project" value="TreeGrafter"/>
</dbReference>
<dbReference type="FunFam" id="1.10.1670.10:FF:000002">
    <property type="entry name" value="Adenine DNA glycosylase"/>
    <property type="match status" value="1"/>
</dbReference>
<dbReference type="GO" id="GO:0035485">
    <property type="term" value="F:adenine/guanine mispair binding"/>
    <property type="evidence" value="ECO:0007669"/>
    <property type="project" value="TreeGrafter"/>
</dbReference>
<dbReference type="CDD" id="cd00056">
    <property type="entry name" value="ENDO3c"/>
    <property type="match status" value="1"/>
</dbReference>
<evidence type="ECO:0000256" key="13">
    <source>
        <dbReference type="ARBA" id="ARBA00023295"/>
    </source>
</evidence>
<dbReference type="InterPro" id="IPR003651">
    <property type="entry name" value="Endonuclease3_FeS-loop_motif"/>
</dbReference>
<dbReference type="Pfam" id="PF00730">
    <property type="entry name" value="HhH-GPD"/>
    <property type="match status" value="1"/>
</dbReference>
<evidence type="ECO:0000256" key="3">
    <source>
        <dbReference type="ARBA" id="ARBA00012045"/>
    </source>
</evidence>
<evidence type="ECO:0000259" key="16">
    <source>
        <dbReference type="SMART" id="SM00478"/>
    </source>
</evidence>
<dbReference type="SMART" id="SM00525">
    <property type="entry name" value="FES"/>
    <property type="match status" value="1"/>
</dbReference>
<comment type="function">
    <text evidence="14">Base excision repair (BER) glycosylase that initiates repair of A:oxoG to C:G by removing the inappropriately paired adenine base from the DNA backbone, generating an abasic site product. 8-oxoguanine (oxoG) is a genotoxic DNA lesion resulting from oxidation of guanine; this residue is misread by replicative DNA polymerases, that insert adenine instead of cytosine opposite the oxidized damaged base. Shows a powerful dicrimination of A versus C, since it does not cleave cytosine in oxoG:C pairs. May also be able to remove adenine from A:G mispairs, although this activity may not be physiologically relevant.</text>
</comment>
<keyword evidence="12" id="KW-0234">DNA repair</keyword>
<evidence type="ECO:0000256" key="7">
    <source>
        <dbReference type="ARBA" id="ARBA00022763"/>
    </source>
</evidence>
<dbReference type="RefSeq" id="WP_142505863.1">
    <property type="nucleotide sequence ID" value="NZ_FXTI01000007.1"/>
</dbReference>
<dbReference type="Gene3D" id="1.10.340.30">
    <property type="entry name" value="Hypothetical protein, domain 2"/>
    <property type="match status" value="1"/>
</dbReference>
<dbReference type="InterPro" id="IPR015797">
    <property type="entry name" value="NUDIX_hydrolase-like_dom_sf"/>
</dbReference>
<keyword evidence="18" id="KW-1185">Reference proteome</keyword>
<evidence type="ECO:0000256" key="5">
    <source>
        <dbReference type="ARBA" id="ARBA00022485"/>
    </source>
</evidence>
<keyword evidence="6" id="KW-0479">Metal-binding</keyword>
<evidence type="ECO:0000256" key="15">
    <source>
        <dbReference type="RuleBase" id="RU365096"/>
    </source>
</evidence>
<dbReference type="FunFam" id="1.10.340.30:FF:000010">
    <property type="entry name" value="Adenine DNA glycosylase"/>
    <property type="match status" value="1"/>
</dbReference>
<evidence type="ECO:0000256" key="6">
    <source>
        <dbReference type="ARBA" id="ARBA00022723"/>
    </source>
</evidence>
<dbReference type="Pfam" id="PF00633">
    <property type="entry name" value="HHH"/>
    <property type="match status" value="1"/>
</dbReference>
<dbReference type="Pfam" id="PF14815">
    <property type="entry name" value="NUDIX_4"/>
    <property type="match status" value="1"/>
</dbReference>
<dbReference type="InterPro" id="IPR003265">
    <property type="entry name" value="HhH-GPD_domain"/>
</dbReference>